<comment type="caution">
    <text evidence="2">The sequence shown here is derived from an EMBL/GenBank/DDBJ whole genome shotgun (WGS) entry which is preliminary data.</text>
</comment>
<organism evidence="2 3">
    <name type="scientific">Schumannella luteola</name>
    <dbReference type="NCBI Taxonomy" id="472059"/>
    <lineage>
        <taxon>Bacteria</taxon>
        <taxon>Bacillati</taxon>
        <taxon>Actinomycetota</taxon>
        <taxon>Actinomycetes</taxon>
        <taxon>Micrococcales</taxon>
        <taxon>Microbacteriaceae</taxon>
        <taxon>Schumannella</taxon>
    </lineage>
</organism>
<reference evidence="2 3" key="1">
    <citation type="submission" date="2020-07" db="EMBL/GenBank/DDBJ databases">
        <title>Sequencing the genomes of 1000 actinobacteria strains.</title>
        <authorList>
            <person name="Klenk H.-P."/>
        </authorList>
    </citation>
    <scope>NUCLEOTIDE SEQUENCE [LARGE SCALE GENOMIC DNA]</scope>
    <source>
        <strain evidence="2 3">DSM 23141</strain>
    </source>
</reference>
<keyword evidence="1" id="KW-1133">Transmembrane helix</keyword>
<evidence type="ECO:0000313" key="3">
    <source>
        <dbReference type="Proteomes" id="UP000553888"/>
    </source>
</evidence>
<dbReference type="RefSeq" id="WP_246286652.1">
    <property type="nucleotide sequence ID" value="NZ_JACBZY010000001.1"/>
</dbReference>
<feature type="transmembrane region" description="Helical" evidence="1">
    <location>
        <begin position="24"/>
        <end position="44"/>
    </location>
</feature>
<keyword evidence="1" id="KW-0472">Membrane</keyword>
<accession>A0A852Y872</accession>
<evidence type="ECO:0008006" key="4">
    <source>
        <dbReference type="Google" id="ProtNLM"/>
    </source>
</evidence>
<gene>
    <name evidence="2" type="ORF">BJ979_000057</name>
</gene>
<feature type="transmembrane region" description="Helical" evidence="1">
    <location>
        <begin position="95"/>
        <end position="116"/>
    </location>
</feature>
<dbReference type="Proteomes" id="UP000553888">
    <property type="component" value="Unassembled WGS sequence"/>
</dbReference>
<name>A0A852Y872_9MICO</name>
<keyword evidence="1" id="KW-0812">Transmembrane</keyword>
<dbReference type="EMBL" id="JACBZY010000001">
    <property type="protein sequence ID" value="NYG97431.1"/>
    <property type="molecule type" value="Genomic_DNA"/>
</dbReference>
<dbReference type="AlphaFoldDB" id="A0A852Y872"/>
<proteinExistence type="predicted"/>
<protein>
    <recommendedName>
        <fullName evidence="4">DUF4383 domain-containing protein</fullName>
    </recommendedName>
</protein>
<feature type="transmembrane region" description="Helical" evidence="1">
    <location>
        <begin position="128"/>
        <end position="150"/>
    </location>
</feature>
<evidence type="ECO:0000256" key="1">
    <source>
        <dbReference type="SAM" id="Phobius"/>
    </source>
</evidence>
<keyword evidence="3" id="KW-1185">Reference proteome</keyword>
<sequence>MSAAAPAPGAPARAAREPIGRIQLVSLIGTIAIAAVVGVWAYLLPREFYDHFPSVLGEWISQDGPFNEHLIRDHGAQYLALGAGSVAALFWRSRALYRVLGIAWGGFAILHAAYHVTHLAHMATDDRVALVTVLLVAVALGIGIAVEPWHHPRTGRSRRRA</sequence>
<evidence type="ECO:0000313" key="2">
    <source>
        <dbReference type="EMBL" id="NYG97431.1"/>
    </source>
</evidence>